<dbReference type="SMART" id="SM00487">
    <property type="entry name" value="DEXDc"/>
    <property type="match status" value="1"/>
</dbReference>
<reference evidence="7 8" key="1">
    <citation type="submission" date="2020-09" db="EMBL/GenBank/DDBJ databases">
        <title>Genomic characterization of a novel Parvarchaeota family in acid mine drainage sediments.</title>
        <authorList>
            <person name="Luo Z.-H."/>
        </authorList>
    </citation>
    <scope>NUCLEOTIDE SEQUENCE [LARGE SCALE GENOMIC DNA]</scope>
    <source>
        <strain evidence="7">MAS1_bins.189</strain>
    </source>
</reference>
<dbReference type="InterPro" id="IPR027417">
    <property type="entry name" value="P-loop_NTPase"/>
</dbReference>
<feature type="domain" description="Helicase C-terminal" evidence="6">
    <location>
        <begin position="344"/>
        <end position="502"/>
    </location>
</feature>
<dbReference type="GO" id="GO:0005524">
    <property type="term" value="F:ATP binding"/>
    <property type="evidence" value="ECO:0007669"/>
    <property type="project" value="UniProtKB-KW"/>
</dbReference>
<dbReference type="PROSITE" id="PS51194">
    <property type="entry name" value="HELICASE_CTER"/>
    <property type="match status" value="1"/>
</dbReference>
<evidence type="ECO:0000256" key="4">
    <source>
        <dbReference type="ARBA" id="ARBA00022840"/>
    </source>
</evidence>
<dbReference type="GO" id="GO:0003677">
    <property type="term" value="F:DNA binding"/>
    <property type="evidence" value="ECO:0007669"/>
    <property type="project" value="InterPro"/>
</dbReference>
<proteinExistence type="predicted"/>
<comment type="caution">
    <text evidence="7">The sequence shown here is derived from an EMBL/GenBank/DDBJ whole genome shotgun (WGS) entry which is preliminary data.</text>
</comment>
<dbReference type="Pfam" id="PF04851">
    <property type="entry name" value="ResIII"/>
    <property type="match status" value="1"/>
</dbReference>
<dbReference type="Proteomes" id="UP000718571">
    <property type="component" value="Unassembled WGS sequence"/>
</dbReference>
<dbReference type="GO" id="GO:0004386">
    <property type="term" value="F:helicase activity"/>
    <property type="evidence" value="ECO:0007669"/>
    <property type="project" value="UniProtKB-KW"/>
</dbReference>
<dbReference type="Gene3D" id="1.20.1320.20">
    <property type="entry name" value="hef helicase domain"/>
    <property type="match status" value="1"/>
</dbReference>
<evidence type="ECO:0000256" key="3">
    <source>
        <dbReference type="ARBA" id="ARBA00022806"/>
    </source>
</evidence>
<dbReference type="PROSITE" id="PS51192">
    <property type="entry name" value="HELICASE_ATP_BIND_1"/>
    <property type="match status" value="1"/>
</dbReference>
<keyword evidence="4" id="KW-0067">ATP-binding</keyword>
<dbReference type="EMBL" id="JADFAR010000025">
    <property type="protein sequence ID" value="MBE5728644.1"/>
    <property type="molecule type" value="Genomic_DNA"/>
</dbReference>
<dbReference type="AlphaFoldDB" id="A0A8T3V0N7"/>
<evidence type="ECO:0000259" key="5">
    <source>
        <dbReference type="PROSITE" id="PS51192"/>
    </source>
</evidence>
<evidence type="ECO:0000313" key="7">
    <source>
        <dbReference type="EMBL" id="MBE5728644.1"/>
    </source>
</evidence>
<organism evidence="7 8">
    <name type="scientific">Candidatus Acidifodinimicrobium mancum</name>
    <dbReference type="NCBI Taxonomy" id="2898728"/>
    <lineage>
        <taxon>Archaea</taxon>
        <taxon>Candidatus Parvarchaeota</taxon>
        <taxon>Candidatus Acidifodinimicrobiaceae</taxon>
        <taxon>Candidatus Acidifodinimicrobium</taxon>
    </lineage>
</organism>
<dbReference type="InterPro" id="IPR001650">
    <property type="entry name" value="Helicase_C-like"/>
</dbReference>
<dbReference type="SMART" id="SM00490">
    <property type="entry name" value="HELICc"/>
    <property type="match status" value="1"/>
</dbReference>
<dbReference type="Gene3D" id="3.40.50.300">
    <property type="entry name" value="P-loop containing nucleotide triphosphate hydrolases"/>
    <property type="match status" value="2"/>
</dbReference>
<keyword evidence="2" id="KW-0378">Hydrolase</keyword>
<evidence type="ECO:0000256" key="2">
    <source>
        <dbReference type="ARBA" id="ARBA00022801"/>
    </source>
</evidence>
<evidence type="ECO:0000259" key="6">
    <source>
        <dbReference type="PROSITE" id="PS51194"/>
    </source>
</evidence>
<accession>A0A8T3V0N7</accession>
<dbReference type="Pfam" id="PF00271">
    <property type="entry name" value="Helicase_C"/>
    <property type="match status" value="1"/>
</dbReference>
<sequence>MVDDFIRHELIENRDYQNNIFESAKDRNTLVVLPTGLGKTIISIMVVNYRLSKYEGSKALILAPTKPLIEQHYRTFSRLTKFSLGIVSGEVHPDKRKSEYELHQVVFATPQTVENDIATSNVDLSNFSVLVVDEAHHSIGNYSYVNVAKAFYKVSKFPNLLALTASPASDMMKIRAICRNLGISNIEMRSEIDEDVSKYVKSKLIEEVRITLPAEILDLLAKVKGLIDQNILSLKEVGILKDVTASKISRRLILQLQSEFRRKMASGDRKFYVIRGVIITSKLLKLYHGYDLLAIESLEAFRNFMERIEEGKAKSDKEIAKLEETKYIIESADALLERGIETPKLAEVVRILREKMDKNKRCIIFTQYRDTVDIIFKHLKQIEGVSPIRFIGQGNGGLSQKEQVEIIRDFESGIYNVLIATSVAEEGISIKDVDVAIFYEAVPSAIRSIQRRGRVGRFNAGVVYILIAAGTNDEGYYWVSKRREKAMRKLVSDFKEDKNIIINDGTLNPFT</sequence>
<evidence type="ECO:0000313" key="8">
    <source>
        <dbReference type="Proteomes" id="UP000718571"/>
    </source>
</evidence>
<name>A0A8T3V0N7_9ARCH</name>
<dbReference type="InterPro" id="IPR014001">
    <property type="entry name" value="Helicase_ATP-bd"/>
</dbReference>
<dbReference type="GO" id="GO:0016787">
    <property type="term" value="F:hydrolase activity"/>
    <property type="evidence" value="ECO:0007669"/>
    <property type="project" value="UniProtKB-KW"/>
</dbReference>
<keyword evidence="1" id="KW-0547">Nucleotide-binding</keyword>
<dbReference type="GO" id="GO:0140097">
    <property type="term" value="F:catalytic activity, acting on DNA"/>
    <property type="evidence" value="ECO:0007669"/>
    <property type="project" value="UniProtKB-ARBA"/>
</dbReference>
<keyword evidence="3 7" id="KW-0347">Helicase</keyword>
<dbReference type="InterPro" id="IPR006935">
    <property type="entry name" value="Helicase/UvrB_N"/>
</dbReference>
<protein>
    <submittedName>
        <fullName evidence="7">DEAD/DEAH box helicase family protein</fullName>
    </submittedName>
</protein>
<gene>
    <name evidence="7" type="ORF">IHE51_02175</name>
</gene>
<dbReference type="InterPro" id="IPR041755">
    <property type="entry name" value="Hef_ID"/>
</dbReference>
<dbReference type="Pfam" id="PF21210">
    <property type="entry name" value="RNA_helicase_helical"/>
    <property type="match status" value="1"/>
</dbReference>
<dbReference type="PANTHER" id="PTHR14025">
    <property type="entry name" value="FANCONI ANEMIA GROUP M FANCM FAMILY MEMBER"/>
    <property type="match status" value="1"/>
</dbReference>
<dbReference type="PANTHER" id="PTHR14025:SF20">
    <property type="entry name" value="FANCONI ANEMIA GROUP M PROTEIN"/>
    <property type="match status" value="1"/>
</dbReference>
<feature type="domain" description="Helicase ATP-binding" evidence="5">
    <location>
        <begin position="20"/>
        <end position="185"/>
    </location>
</feature>
<dbReference type="SUPFAM" id="SSF52540">
    <property type="entry name" value="P-loop containing nucleoside triphosphate hydrolases"/>
    <property type="match status" value="1"/>
</dbReference>
<evidence type="ECO:0000256" key="1">
    <source>
        <dbReference type="ARBA" id="ARBA00022741"/>
    </source>
</evidence>